<feature type="transmembrane region" description="Helical" evidence="8">
    <location>
        <begin position="280"/>
        <end position="299"/>
    </location>
</feature>
<keyword evidence="4" id="KW-1003">Cell membrane</keyword>
<feature type="transmembrane region" description="Helical" evidence="8">
    <location>
        <begin position="219"/>
        <end position="241"/>
    </location>
</feature>
<dbReference type="AlphaFoldDB" id="A0A5D4SNC1"/>
<evidence type="ECO:0000313" key="10">
    <source>
        <dbReference type="Proteomes" id="UP000322524"/>
    </source>
</evidence>
<dbReference type="InterPro" id="IPR038770">
    <property type="entry name" value="Na+/solute_symporter_sf"/>
</dbReference>
<dbReference type="OrthoDB" id="148377at2"/>
<dbReference type="GO" id="GO:0055085">
    <property type="term" value="P:transmembrane transport"/>
    <property type="evidence" value="ECO:0007669"/>
    <property type="project" value="InterPro"/>
</dbReference>
<feature type="transmembrane region" description="Helical" evidence="8">
    <location>
        <begin position="153"/>
        <end position="174"/>
    </location>
</feature>
<evidence type="ECO:0000256" key="3">
    <source>
        <dbReference type="ARBA" id="ARBA00022448"/>
    </source>
</evidence>
<evidence type="ECO:0000256" key="8">
    <source>
        <dbReference type="SAM" id="Phobius"/>
    </source>
</evidence>
<evidence type="ECO:0000256" key="5">
    <source>
        <dbReference type="ARBA" id="ARBA00022692"/>
    </source>
</evidence>
<evidence type="ECO:0000256" key="1">
    <source>
        <dbReference type="ARBA" id="ARBA00004651"/>
    </source>
</evidence>
<dbReference type="InterPro" id="IPR004776">
    <property type="entry name" value="Mem_transp_PIN-like"/>
</dbReference>
<organism evidence="9 10">
    <name type="scientific">Sutcliffiella horikoshii</name>
    <dbReference type="NCBI Taxonomy" id="79883"/>
    <lineage>
        <taxon>Bacteria</taxon>
        <taxon>Bacillati</taxon>
        <taxon>Bacillota</taxon>
        <taxon>Bacilli</taxon>
        <taxon>Bacillales</taxon>
        <taxon>Bacillaceae</taxon>
        <taxon>Sutcliffiella</taxon>
    </lineage>
</organism>
<dbReference type="PANTHER" id="PTHR36838:SF1">
    <property type="entry name" value="SLR1864 PROTEIN"/>
    <property type="match status" value="1"/>
</dbReference>
<dbReference type="PANTHER" id="PTHR36838">
    <property type="entry name" value="AUXIN EFFLUX CARRIER FAMILY PROTEIN"/>
    <property type="match status" value="1"/>
</dbReference>
<evidence type="ECO:0000313" key="9">
    <source>
        <dbReference type="EMBL" id="TYS64529.1"/>
    </source>
</evidence>
<keyword evidence="7 8" id="KW-0472">Membrane</keyword>
<feature type="transmembrane region" description="Helical" evidence="8">
    <location>
        <begin position="6"/>
        <end position="22"/>
    </location>
</feature>
<proteinExistence type="inferred from homology"/>
<evidence type="ECO:0000256" key="7">
    <source>
        <dbReference type="ARBA" id="ARBA00023136"/>
    </source>
</evidence>
<sequence length="300" mass="33379">MIFFEVILPVFMIFAIGFIGQKTIGFDVKALSKMAMYLLSPVLVFRTFYVNEFSSDHFYIIIYCCLLCFSLIIFTYFIAWVRKYSKSETCGLILSSSFMNNGNYGTPVALLLFGTVGFEYAIVLMVIQSLLMATVGVYYAAKGSPANDGIRSALMSVVKMPIMYGAVTGLFFQWLSVPVSRPIMQAVHLVADATIPVIMVILGMQLAKITIRTTAKEKLLYALSIKLIVSPFIAFLFTLVLPVDPMIKQLMIIMAAMPAAANTTMYALEFNTEPEFVSSATLVSTLLTLFTLPLMFWLVL</sequence>
<accession>A0A5D4SNC1</accession>
<dbReference type="STRING" id="79883.GCA_001636495_03835"/>
<keyword evidence="6 8" id="KW-1133">Transmembrane helix</keyword>
<comment type="caution">
    <text evidence="9">The sequence shown here is derived from an EMBL/GenBank/DDBJ whole genome shotgun (WGS) entry which is preliminary data.</text>
</comment>
<reference evidence="9 10" key="1">
    <citation type="submission" date="2019-08" db="EMBL/GenBank/DDBJ databases">
        <title>Bacillus genomes from the desert of Cuatro Cienegas, Coahuila.</title>
        <authorList>
            <person name="Olmedo-Alvarez G."/>
        </authorList>
    </citation>
    <scope>NUCLEOTIDE SEQUENCE [LARGE SCALE GENOMIC DNA]</scope>
    <source>
        <strain evidence="9 10">CH28_1T</strain>
    </source>
</reference>
<dbReference type="GO" id="GO:0005886">
    <property type="term" value="C:plasma membrane"/>
    <property type="evidence" value="ECO:0007669"/>
    <property type="project" value="UniProtKB-SubCell"/>
</dbReference>
<dbReference type="Gene3D" id="1.20.1530.20">
    <property type="match status" value="2"/>
</dbReference>
<name>A0A5D4SNC1_9BACI</name>
<evidence type="ECO:0000256" key="4">
    <source>
        <dbReference type="ARBA" id="ARBA00022475"/>
    </source>
</evidence>
<evidence type="ECO:0000256" key="6">
    <source>
        <dbReference type="ARBA" id="ARBA00022989"/>
    </source>
</evidence>
<gene>
    <name evidence="9" type="ORF">FZC76_18385</name>
</gene>
<dbReference type="RefSeq" id="WP_148989634.1">
    <property type="nucleotide sequence ID" value="NZ_VTEV01000008.1"/>
</dbReference>
<dbReference type="Pfam" id="PF03547">
    <property type="entry name" value="Mem_trans"/>
    <property type="match status" value="1"/>
</dbReference>
<comment type="subcellular location">
    <subcellularLocation>
        <location evidence="1">Cell membrane</location>
        <topology evidence="1">Multi-pass membrane protein</topology>
    </subcellularLocation>
</comment>
<dbReference type="Proteomes" id="UP000322524">
    <property type="component" value="Unassembled WGS sequence"/>
</dbReference>
<protein>
    <submittedName>
        <fullName evidence="9">AEC family transporter</fullName>
    </submittedName>
</protein>
<comment type="similarity">
    <text evidence="2">Belongs to the auxin efflux carrier (TC 2.A.69) family.</text>
</comment>
<feature type="transmembrane region" description="Helical" evidence="8">
    <location>
        <begin position="186"/>
        <end position="207"/>
    </location>
</feature>
<feature type="transmembrane region" description="Helical" evidence="8">
    <location>
        <begin position="120"/>
        <end position="141"/>
    </location>
</feature>
<evidence type="ECO:0000256" key="2">
    <source>
        <dbReference type="ARBA" id="ARBA00010145"/>
    </source>
</evidence>
<keyword evidence="3" id="KW-0813">Transport</keyword>
<dbReference type="EMBL" id="VTEV01000008">
    <property type="protein sequence ID" value="TYS64529.1"/>
    <property type="molecule type" value="Genomic_DNA"/>
</dbReference>
<feature type="transmembrane region" description="Helical" evidence="8">
    <location>
        <begin position="91"/>
        <end position="114"/>
    </location>
</feature>
<keyword evidence="5 8" id="KW-0812">Transmembrane</keyword>
<feature type="transmembrane region" description="Helical" evidence="8">
    <location>
        <begin position="57"/>
        <end position="79"/>
    </location>
</feature>
<feature type="transmembrane region" description="Helical" evidence="8">
    <location>
        <begin position="247"/>
        <end position="268"/>
    </location>
</feature>